<dbReference type="EMBL" id="GECU01012173">
    <property type="protein sequence ID" value="JAS95533.1"/>
    <property type="molecule type" value="Transcribed_RNA"/>
</dbReference>
<evidence type="ECO:0000256" key="1">
    <source>
        <dbReference type="SAM" id="MobiDB-lite"/>
    </source>
</evidence>
<protein>
    <recommendedName>
        <fullName evidence="2">Retrotransposon gag domain-containing protein</fullName>
    </recommendedName>
</protein>
<evidence type="ECO:0000313" key="3">
    <source>
        <dbReference type="EMBL" id="JAS95533.1"/>
    </source>
</evidence>
<dbReference type="InterPro" id="IPR005162">
    <property type="entry name" value="Retrotrans_gag_dom"/>
</dbReference>
<sequence>MSFSVALYNLLSLLKMSAYHLRKAEIKYELKIRGLTTEGNANELRKIFSRCCADNVPVNQAVVNSLDPEQELSECEGTFSDLSVVVQDYEGNFSDNEYNRITARLHYLVMRIERIPIAPSVDLEPAQLKDDLLKKTKYMLDTFTNAALKTSTLSKQAADNKTPETSTEQEYRPDTEHAQITKECGTTVVTNIGQRASPDVNQVLYLTPNVNLDSLTCPPPRQEQFYQPQIVCSGSRSKNLSVPVYKWGIHFDVESGQSVGAFLQRVEELRRARRVSTTELFESAVDLFSGQSLIWYRSVQSRVKSWEELCQEMRLVFQTPDYDFRLQREIQNRVQGDFESIDMFLASMEGLYNRLAKPVPEESRLAQILNNMNSHLQDRLSLCEIRTIEDLRMMGRRAEAG</sequence>
<organism evidence="3">
    <name type="scientific">Homalodisca liturata</name>
    <dbReference type="NCBI Taxonomy" id="320908"/>
    <lineage>
        <taxon>Eukaryota</taxon>
        <taxon>Metazoa</taxon>
        <taxon>Ecdysozoa</taxon>
        <taxon>Arthropoda</taxon>
        <taxon>Hexapoda</taxon>
        <taxon>Insecta</taxon>
        <taxon>Pterygota</taxon>
        <taxon>Neoptera</taxon>
        <taxon>Paraneoptera</taxon>
        <taxon>Hemiptera</taxon>
        <taxon>Auchenorrhyncha</taxon>
        <taxon>Membracoidea</taxon>
        <taxon>Cicadellidae</taxon>
        <taxon>Cicadellinae</taxon>
        <taxon>Proconiini</taxon>
        <taxon>Homalodisca</taxon>
    </lineage>
</organism>
<dbReference type="AlphaFoldDB" id="A0A1B6J8V2"/>
<accession>A0A1B6J8V2</accession>
<reference evidence="3" key="1">
    <citation type="submission" date="2015-11" db="EMBL/GenBank/DDBJ databases">
        <title>De novo transcriptome assembly of four potential Pierce s Disease insect vectors from Arizona vineyards.</title>
        <authorList>
            <person name="Tassone E.E."/>
        </authorList>
    </citation>
    <scope>NUCLEOTIDE SEQUENCE</scope>
</reference>
<evidence type="ECO:0000259" key="2">
    <source>
        <dbReference type="Pfam" id="PF03732"/>
    </source>
</evidence>
<gene>
    <name evidence="3" type="ORF">g.3463</name>
</gene>
<name>A0A1B6J8V2_9HEMI</name>
<feature type="non-terminal residue" evidence="3">
    <location>
        <position position="401"/>
    </location>
</feature>
<feature type="domain" description="Retrotransposon gag" evidence="2">
    <location>
        <begin position="286"/>
        <end position="372"/>
    </location>
</feature>
<proteinExistence type="predicted"/>
<dbReference type="Pfam" id="PF03732">
    <property type="entry name" value="Retrotrans_gag"/>
    <property type="match status" value="1"/>
</dbReference>
<feature type="compositionally biased region" description="Polar residues" evidence="1">
    <location>
        <begin position="153"/>
        <end position="168"/>
    </location>
</feature>
<feature type="region of interest" description="Disordered" evidence="1">
    <location>
        <begin position="153"/>
        <end position="177"/>
    </location>
</feature>